<reference evidence="1 2" key="1">
    <citation type="submission" date="2018-04" db="EMBL/GenBank/DDBJ databases">
        <title>Complete genome sequences of Streptomyces lydicus strain WYEC and characterization of antagonistic properties of biological control agents.</title>
        <authorList>
            <person name="Mariita R.M."/>
            <person name="Sello J.K."/>
        </authorList>
    </citation>
    <scope>NUCLEOTIDE SEQUENCE [LARGE SCALE GENOMIC DNA]</scope>
    <source>
        <strain evidence="1 2">WYEC 108</strain>
    </source>
</reference>
<protein>
    <submittedName>
        <fullName evidence="1">Uncharacterized protein</fullName>
    </submittedName>
</protein>
<organism evidence="1 2">
    <name type="scientific">Streptomyces lydicus</name>
    <dbReference type="NCBI Taxonomy" id="47763"/>
    <lineage>
        <taxon>Bacteria</taxon>
        <taxon>Bacillati</taxon>
        <taxon>Actinomycetota</taxon>
        <taxon>Actinomycetes</taxon>
        <taxon>Kitasatosporales</taxon>
        <taxon>Streptomycetaceae</taxon>
        <taxon>Streptomyces</taxon>
    </lineage>
</organism>
<evidence type="ECO:0000313" key="2">
    <source>
        <dbReference type="Proteomes" id="UP000275579"/>
    </source>
</evidence>
<sequence>MDPLVLAAGTALVSSMATDAWQHARDSAVALWRRVHPDRVPAVEAELAEVRAEVIAAREEGDVQVEGELATDWQRRLRRLLRDDPSLEIELRRVLDQEWNPLLAPAEQVRIGQVQLNATASGQARVYQAGGNQTIREA</sequence>
<evidence type="ECO:0000313" key="1">
    <source>
        <dbReference type="EMBL" id="AZS72403.1"/>
    </source>
</evidence>
<dbReference type="EMBL" id="CP029042">
    <property type="protein sequence ID" value="AZS72403.1"/>
    <property type="molecule type" value="Genomic_DNA"/>
</dbReference>
<accession>A0A3Q9K5K4</accession>
<proteinExistence type="predicted"/>
<dbReference type="Proteomes" id="UP000275579">
    <property type="component" value="Chromosome"/>
</dbReference>
<name>A0A3Q9K5K4_9ACTN</name>
<gene>
    <name evidence="1" type="ORF">DDE74_16810</name>
</gene>
<dbReference type="AlphaFoldDB" id="A0A3Q9K5K4"/>